<dbReference type="Proteomes" id="UP000050320">
    <property type="component" value="Unassembled WGS sequence"/>
</dbReference>
<evidence type="ECO:0000259" key="1">
    <source>
        <dbReference type="Pfam" id="PF12804"/>
    </source>
</evidence>
<proteinExistence type="predicted"/>
<dbReference type="GO" id="GO:0016779">
    <property type="term" value="F:nucleotidyltransferase activity"/>
    <property type="evidence" value="ECO:0007669"/>
    <property type="project" value="UniProtKB-ARBA"/>
</dbReference>
<dbReference type="PANTHER" id="PTHR43777">
    <property type="entry name" value="MOLYBDENUM COFACTOR CYTIDYLYLTRANSFERASE"/>
    <property type="match status" value="1"/>
</dbReference>
<dbReference type="Gene3D" id="3.90.550.10">
    <property type="entry name" value="Spore Coat Polysaccharide Biosynthesis Protein SpsA, Chain A"/>
    <property type="match status" value="1"/>
</dbReference>
<accession>A0A0P9F614</accession>
<dbReference type="CDD" id="cd04182">
    <property type="entry name" value="GT_2_like_f"/>
    <property type="match status" value="1"/>
</dbReference>
<dbReference type="InterPro" id="IPR029044">
    <property type="entry name" value="Nucleotide-diphossugar_trans"/>
</dbReference>
<dbReference type="AlphaFoldDB" id="A0A0P9F614"/>
<dbReference type="Pfam" id="PF12804">
    <property type="entry name" value="NTP_transf_3"/>
    <property type="match status" value="1"/>
</dbReference>
<dbReference type="RefSeq" id="WP_054963811.1">
    <property type="nucleotide sequence ID" value="NZ_LJCQ01000045.1"/>
</dbReference>
<sequence>MKKVSGIILASGESRRFGENKLFYKINGKMLIEYTIENARNSLLYEKIIVFNPAVNYSVLNLNGFKIAINYDYKNGMSTSIVAGLRKVENNIDGVMILLGDSPLIDQNIINRMINIYSQNDAGIVSAYNSGIPVNPAIFSSKYFNDLLNLKGDVGGRFILRNHPEDIIRVEIDNNALLDVDTKEDLKKIFKN</sequence>
<evidence type="ECO:0000313" key="5">
    <source>
        <dbReference type="Proteomes" id="UP000050515"/>
    </source>
</evidence>
<evidence type="ECO:0000313" key="4">
    <source>
        <dbReference type="Proteomes" id="UP000050320"/>
    </source>
</evidence>
<dbReference type="Proteomes" id="UP000050515">
    <property type="component" value="Unassembled WGS sequence"/>
</dbReference>
<dbReference type="PATRIC" id="fig|507754.4.peg.453"/>
<reference evidence="2 5" key="1">
    <citation type="submission" date="2015-09" db="EMBL/GenBank/DDBJ databases">
        <title>Draft genome sequence of Acidiplasma aeolicum DSM 18409.</title>
        <authorList>
            <person name="Hemp J."/>
        </authorList>
    </citation>
    <scope>NUCLEOTIDE SEQUENCE [LARGE SCALE GENOMIC DNA]</scope>
    <source>
        <strain evidence="2 5">V</strain>
    </source>
</reference>
<dbReference type="PANTHER" id="PTHR43777:SF1">
    <property type="entry name" value="MOLYBDENUM COFACTOR CYTIDYLYLTRANSFERASE"/>
    <property type="match status" value="1"/>
</dbReference>
<comment type="caution">
    <text evidence="2">The sequence shown here is derived from an EMBL/GenBank/DDBJ whole genome shotgun (WGS) entry which is preliminary data.</text>
</comment>
<dbReference type="OrthoDB" id="28434at2157"/>
<organism evidence="2 5">
    <name type="scientific">Acidiplasma aeolicum</name>
    <dbReference type="NCBI Taxonomy" id="507754"/>
    <lineage>
        <taxon>Archaea</taxon>
        <taxon>Methanobacteriati</taxon>
        <taxon>Thermoplasmatota</taxon>
        <taxon>Thermoplasmata</taxon>
        <taxon>Thermoplasmatales</taxon>
        <taxon>Ferroplasmaceae</taxon>
        <taxon>Acidiplasma</taxon>
    </lineage>
</organism>
<dbReference type="SUPFAM" id="SSF53448">
    <property type="entry name" value="Nucleotide-diphospho-sugar transferases"/>
    <property type="match status" value="1"/>
</dbReference>
<dbReference type="InterPro" id="IPR025877">
    <property type="entry name" value="MobA-like_NTP_Trfase"/>
</dbReference>
<name>A0A0P9F614_9ARCH</name>
<feature type="domain" description="MobA-like NTP transferase" evidence="1">
    <location>
        <begin position="6"/>
        <end position="163"/>
    </location>
</feature>
<dbReference type="EMBL" id="LKBG01000274">
    <property type="protein sequence ID" value="KQB33838.1"/>
    <property type="molecule type" value="Genomic_DNA"/>
</dbReference>
<keyword evidence="4" id="KW-1185">Reference proteome</keyword>
<reference evidence="3 4" key="2">
    <citation type="submission" date="2015-09" db="EMBL/GenBank/DDBJ databases">
        <title>Heavy metals and arsenic resistance mechanisms in polyextremophilic archaea of the family Ferroplasmaceae.</title>
        <authorList>
            <person name="Bulaev A.G."/>
            <person name="Kanygina A.V."/>
        </authorList>
    </citation>
    <scope>NUCLEOTIDE SEQUENCE [LARGE SCALE GENOMIC DNA]</scope>
    <source>
        <strain evidence="3 4">VT</strain>
    </source>
</reference>
<gene>
    <name evidence="3" type="ORF">AOG54_06415</name>
    <name evidence="2" type="ORF">SE19_00590</name>
</gene>
<evidence type="ECO:0000313" key="2">
    <source>
        <dbReference type="EMBL" id="KPV47542.1"/>
    </source>
</evidence>
<evidence type="ECO:0000313" key="3">
    <source>
        <dbReference type="EMBL" id="KQB33838.1"/>
    </source>
</evidence>
<dbReference type="EMBL" id="LJCQ01000045">
    <property type="protein sequence ID" value="KPV47542.1"/>
    <property type="molecule type" value="Genomic_DNA"/>
</dbReference>
<protein>
    <recommendedName>
        <fullName evidence="1">MobA-like NTP transferase domain-containing protein</fullName>
    </recommendedName>
</protein>